<evidence type="ECO:0000256" key="1">
    <source>
        <dbReference type="SAM" id="SignalP"/>
    </source>
</evidence>
<dbReference type="OrthoDB" id="3162605at2759"/>
<dbReference type="EMBL" id="KL198068">
    <property type="protein sequence ID" value="KDQ10332.1"/>
    <property type="molecule type" value="Genomic_DNA"/>
</dbReference>
<organism evidence="3 4">
    <name type="scientific">Botryobasidium botryosum (strain FD-172 SS1)</name>
    <dbReference type="NCBI Taxonomy" id="930990"/>
    <lineage>
        <taxon>Eukaryota</taxon>
        <taxon>Fungi</taxon>
        <taxon>Dikarya</taxon>
        <taxon>Basidiomycota</taxon>
        <taxon>Agaricomycotina</taxon>
        <taxon>Agaricomycetes</taxon>
        <taxon>Cantharellales</taxon>
        <taxon>Botryobasidiaceae</taxon>
        <taxon>Botryobasidium</taxon>
    </lineage>
</organism>
<gene>
    <name evidence="3" type="ORF">BOTBODRAFT_58076</name>
</gene>
<dbReference type="Proteomes" id="UP000027195">
    <property type="component" value="Unassembled WGS sequence"/>
</dbReference>
<dbReference type="InterPro" id="IPR011089">
    <property type="entry name" value="GmrSD_C"/>
</dbReference>
<dbReference type="InParanoid" id="A0A067MES8"/>
<protein>
    <recommendedName>
        <fullName evidence="2">GmrSD restriction endonucleases C-terminal domain-containing protein</fullName>
    </recommendedName>
</protein>
<evidence type="ECO:0000313" key="4">
    <source>
        <dbReference type="Proteomes" id="UP000027195"/>
    </source>
</evidence>
<reference evidence="4" key="1">
    <citation type="journal article" date="2014" name="Proc. Natl. Acad. Sci. U.S.A.">
        <title>Extensive sampling of basidiomycete genomes demonstrates inadequacy of the white-rot/brown-rot paradigm for wood decay fungi.</title>
        <authorList>
            <person name="Riley R."/>
            <person name="Salamov A.A."/>
            <person name="Brown D.W."/>
            <person name="Nagy L.G."/>
            <person name="Floudas D."/>
            <person name="Held B.W."/>
            <person name="Levasseur A."/>
            <person name="Lombard V."/>
            <person name="Morin E."/>
            <person name="Otillar R."/>
            <person name="Lindquist E.A."/>
            <person name="Sun H."/>
            <person name="LaButti K.M."/>
            <person name="Schmutz J."/>
            <person name="Jabbour D."/>
            <person name="Luo H."/>
            <person name="Baker S.E."/>
            <person name="Pisabarro A.G."/>
            <person name="Walton J.D."/>
            <person name="Blanchette R.A."/>
            <person name="Henrissat B."/>
            <person name="Martin F."/>
            <person name="Cullen D."/>
            <person name="Hibbett D.S."/>
            <person name="Grigoriev I.V."/>
        </authorList>
    </citation>
    <scope>NUCLEOTIDE SEQUENCE [LARGE SCALE GENOMIC DNA]</scope>
    <source>
        <strain evidence="4">FD-172 SS1</strain>
    </source>
</reference>
<dbReference type="HOGENOM" id="CLU_043034_3_1_1"/>
<evidence type="ECO:0000313" key="3">
    <source>
        <dbReference type="EMBL" id="KDQ10332.1"/>
    </source>
</evidence>
<accession>A0A067MES8</accession>
<proteinExistence type="predicted"/>
<dbReference type="PANTHER" id="PTHR24094">
    <property type="entry name" value="SECRETED PROTEIN"/>
    <property type="match status" value="1"/>
</dbReference>
<feature type="domain" description="GmrSD restriction endonucleases C-terminal" evidence="2">
    <location>
        <begin position="105"/>
        <end position="202"/>
    </location>
</feature>
<name>A0A067MES8_BOTB1</name>
<dbReference type="Pfam" id="PF07510">
    <property type="entry name" value="GmrSD_C"/>
    <property type="match status" value="1"/>
</dbReference>
<evidence type="ECO:0000259" key="2">
    <source>
        <dbReference type="Pfam" id="PF07510"/>
    </source>
</evidence>
<feature type="signal peptide" evidence="1">
    <location>
        <begin position="1"/>
        <end position="20"/>
    </location>
</feature>
<dbReference type="PANTHER" id="PTHR24094:SF15">
    <property type="entry name" value="AMP-DEPENDENT SYNTHETASE_LIGASE DOMAIN-CONTAINING PROTEIN-RELATED"/>
    <property type="match status" value="1"/>
</dbReference>
<sequence length="208" mass="22798">MKPVVAIAVVLGLLATSVVAAPTAGRALPAPVDTATAQTYLGELKVAADSNDPAYSRKLFPTWDKIDGTCNTRDEVMKRDGTNVVTGSNCIATSGNWISPYDNATWTEERSLDIDHLVPLKEAWLSGARDWTTKQREAFANDLVRPQLVAVTSKVNRSKGDKDPAQWLPPLTSFQCTYTKAWIEVKHYYALSVDPKEKDALTSILTKC</sequence>
<keyword evidence="4" id="KW-1185">Reference proteome</keyword>
<feature type="chain" id="PRO_5001644619" description="GmrSD restriction endonucleases C-terminal domain-containing protein" evidence="1">
    <location>
        <begin position="21"/>
        <end position="208"/>
    </location>
</feature>
<dbReference type="AlphaFoldDB" id="A0A067MES8"/>
<dbReference type="STRING" id="930990.A0A067MES8"/>
<keyword evidence="1" id="KW-0732">Signal</keyword>